<name>Q027Q7_SOLUE</name>
<evidence type="ECO:0000256" key="1">
    <source>
        <dbReference type="ARBA" id="ARBA00022603"/>
    </source>
</evidence>
<dbReference type="GO" id="GO:0006396">
    <property type="term" value="P:RNA processing"/>
    <property type="evidence" value="ECO:0007669"/>
    <property type="project" value="InterPro"/>
</dbReference>
<protein>
    <submittedName>
        <fullName evidence="4">tRNA/rRNA methyltransferase (SpoU)</fullName>
    </submittedName>
</protein>
<dbReference type="GO" id="GO:0032259">
    <property type="term" value="P:methylation"/>
    <property type="evidence" value="ECO:0007669"/>
    <property type="project" value="UniProtKB-KW"/>
</dbReference>
<dbReference type="KEGG" id="sus:Acid_1760"/>
<dbReference type="eggNOG" id="COG0566">
    <property type="taxonomic scope" value="Bacteria"/>
</dbReference>
<dbReference type="InterPro" id="IPR029026">
    <property type="entry name" value="tRNA_m1G_MTases_N"/>
</dbReference>
<evidence type="ECO:0000313" key="4">
    <source>
        <dbReference type="EMBL" id="ABJ82750.1"/>
    </source>
</evidence>
<dbReference type="OrthoDB" id="9785673at2"/>
<feature type="domain" description="tRNA/rRNA methyltransferase SpoU type" evidence="3">
    <location>
        <begin position="24"/>
        <end position="164"/>
    </location>
</feature>
<evidence type="ECO:0000256" key="2">
    <source>
        <dbReference type="ARBA" id="ARBA00022679"/>
    </source>
</evidence>
<dbReference type="GO" id="GO:0008173">
    <property type="term" value="F:RNA methyltransferase activity"/>
    <property type="evidence" value="ECO:0007669"/>
    <property type="project" value="InterPro"/>
</dbReference>
<dbReference type="EMBL" id="CP000473">
    <property type="protein sequence ID" value="ABJ82750.1"/>
    <property type="molecule type" value="Genomic_DNA"/>
</dbReference>
<dbReference type="STRING" id="234267.Acid_1760"/>
<accession>Q027Q7</accession>
<dbReference type="GO" id="GO:0005829">
    <property type="term" value="C:cytosol"/>
    <property type="evidence" value="ECO:0007669"/>
    <property type="project" value="TreeGrafter"/>
</dbReference>
<organism evidence="4">
    <name type="scientific">Solibacter usitatus (strain Ellin6076)</name>
    <dbReference type="NCBI Taxonomy" id="234267"/>
    <lineage>
        <taxon>Bacteria</taxon>
        <taxon>Pseudomonadati</taxon>
        <taxon>Acidobacteriota</taxon>
        <taxon>Terriglobia</taxon>
        <taxon>Bryobacterales</taxon>
        <taxon>Solibacteraceae</taxon>
        <taxon>Candidatus Solibacter</taxon>
    </lineage>
</organism>
<reference evidence="4" key="1">
    <citation type="submission" date="2006-10" db="EMBL/GenBank/DDBJ databases">
        <title>Complete sequence of Solibacter usitatus Ellin6076.</title>
        <authorList>
            <consortium name="US DOE Joint Genome Institute"/>
            <person name="Copeland A."/>
            <person name="Lucas S."/>
            <person name="Lapidus A."/>
            <person name="Barry K."/>
            <person name="Detter J.C."/>
            <person name="Glavina del Rio T."/>
            <person name="Hammon N."/>
            <person name="Israni S."/>
            <person name="Dalin E."/>
            <person name="Tice H."/>
            <person name="Pitluck S."/>
            <person name="Thompson L.S."/>
            <person name="Brettin T."/>
            <person name="Bruce D."/>
            <person name="Han C."/>
            <person name="Tapia R."/>
            <person name="Gilna P."/>
            <person name="Schmutz J."/>
            <person name="Larimer F."/>
            <person name="Land M."/>
            <person name="Hauser L."/>
            <person name="Kyrpides N."/>
            <person name="Mikhailova N."/>
            <person name="Janssen P.H."/>
            <person name="Kuske C.R."/>
            <person name="Richardson P."/>
        </authorList>
    </citation>
    <scope>NUCLEOTIDE SEQUENCE</scope>
    <source>
        <strain evidence="4">Ellin6076</strain>
    </source>
</reference>
<evidence type="ECO:0000259" key="3">
    <source>
        <dbReference type="Pfam" id="PF00588"/>
    </source>
</evidence>
<dbReference type="PANTHER" id="PTHR46429:SF1">
    <property type="entry name" value="23S RRNA (GUANOSINE-2'-O-)-METHYLTRANSFERASE RLMB"/>
    <property type="match status" value="1"/>
</dbReference>
<dbReference type="PANTHER" id="PTHR46429">
    <property type="entry name" value="23S RRNA (GUANOSINE-2'-O-)-METHYLTRANSFERASE RLMB"/>
    <property type="match status" value="1"/>
</dbReference>
<dbReference type="SUPFAM" id="SSF75217">
    <property type="entry name" value="alpha/beta knot"/>
    <property type="match status" value="1"/>
</dbReference>
<dbReference type="InParanoid" id="Q027Q7"/>
<dbReference type="InterPro" id="IPR001537">
    <property type="entry name" value="SpoU_MeTrfase"/>
</dbReference>
<proteinExistence type="predicted"/>
<dbReference type="GO" id="GO:0003723">
    <property type="term" value="F:RNA binding"/>
    <property type="evidence" value="ECO:0007669"/>
    <property type="project" value="InterPro"/>
</dbReference>
<dbReference type="Pfam" id="PF00588">
    <property type="entry name" value="SpoU_methylase"/>
    <property type="match status" value="1"/>
</dbReference>
<keyword evidence="1 4" id="KW-0489">Methyltransferase</keyword>
<dbReference type="InterPro" id="IPR029028">
    <property type="entry name" value="Alpha/beta_knot_MTases"/>
</dbReference>
<dbReference type="Gene3D" id="3.40.1280.10">
    <property type="match status" value="1"/>
</dbReference>
<dbReference type="InterPro" id="IPR004441">
    <property type="entry name" value="rRNA_MeTrfase_TrmH"/>
</dbReference>
<gene>
    <name evidence="4" type="ordered locus">Acid_1760</name>
</gene>
<dbReference type="AlphaFoldDB" id="Q027Q7"/>
<keyword evidence="2 4" id="KW-0808">Transferase</keyword>
<sequence>MERIPFQATAAGALYEDVGPLPAAVLLDNVRSMYNVGSFFRTADAASVEKLYLSGITAQPPKSAITKTALGAENTVCWEHAWEARPLVEKARAQGYEIAAVETSVHAVDLFDWTPRFPVLVIFGHEVDGIRPAISALCDTHVRIPMLGAKHSLNVATAGGVVIYELLRKYRVLSATMRRA</sequence>
<dbReference type="HOGENOM" id="CLU_021322_4_3_0"/>